<name>A0A4Q8AQP6_9MICO</name>
<dbReference type="Proteomes" id="UP000291483">
    <property type="component" value="Unassembled WGS sequence"/>
</dbReference>
<gene>
    <name evidence="2" type="ORF">EV379_3399</name>
</gene>
<dbReference type="Gene3D" id="3.40.960.10">
    <property type="entry name" value="VSR Endonuclease"/>
    <property type="match status" value="1"/>
</dbReference>
<dbReference type="AlphaFoldDB" id="A0A4Q8AQP6"/>
<keyword evidence="3" id="KW-1185">Reference proteome</keyword>
<sequence length="295" mass="32863">MRGVSAKRLRSSDLESPFHGVRSARSDSDSEPARVDPVRTLCTAYATRMPTHRGFSHLTAVRLFGLPVPERLRDDQRLHVSAIAPHRAPRGAGVRGYQLSIEHAQAPGTLQMLDGLRVISAVDTWCQMGAHLTVDELVVVGDGILRRQRPLATLGELRNAAERYAGARGARALSEALPLIRAGTDSPKETELRLAIIRSGLPEPEVNITVYDSYGLPIARGDLVYPRYKVLVEYDGAHHREIEQQYFNDVDRDDRVIEAGWRIIHFNRSHRAARQQSALESVRRALVARGWIPPA</sequence>
<protein>
    <recommendedName>
        <fullName evidence="4">DUF559 domain-containing protein</fullName>
    </recommendedName>
</protein>
<dbReference type="SUPFAM" id="SSF52980">
    <property type="entry name" value="Restriction endonuclease-like"/>
    <property type="match status" value="1"/>
</dbReference>
<evidence type="ECO:0000256" key="1">
    <source>
        <dbReference type="SAM" id="MobiDB-lite"/>
    </source>
</evidence>
<evidence type="ECO:0000313" key="3">
    <source>
        <dbReference type="Proteomes" id="UP000291483"/>
    </source>
</evidence>
<dbReference type="InterPro" id="IPR011335">
    <property type="entry name" value="Restrct_endonuc-II-like"/>
</dbReference>
<evidence type="ECO:0000313" key="2">
    <source>
        <dbReference type="EMBL" id="RZU67024.1"/>
    </source>
</evidence>
<comment type="caution">
    <text evidence="2">The sequence shown here is derived from an EMBL/GenBank/DDBJ whole genome shotgun (WGS) entry which is preliminary data.</text>
</comment>
<dbReference type="EMBL" id="SHLC01000001">
    <property type="protein sequence ID" value="RZU67024.1"/>
    <property type="molecule type" value="Genomic_DNA"/>
</dbReference>
<organism evidence="2 3">
    <name type="scientific">Microterricola gilva</name>
    <dbReference type="NCBI Taxonomy" id="393267"/>
    <lineage>
        <taxon>Bacteria</taxon>
        <taxon>Bacillati</taxon>
        <taxon>Actinomycetota</taxon>
        <taxon>Actinomycetes</taxon>
        <taxon>Micrococcales</taxon>
        <taxon>Microbacteriaceae</taxon>
        <taxon>Microterricola</taxon>
    </lineage>
</organism>
<feature type="region of interest" description="Disordered" evidence="1">
    <location>
        <begin position="1"/>
        <end position="35"/>
    </location>
</feature>
<reference evidence="2 3" key="1">
    <citation type="submission" date="2019-02" db="EMBL/GenBank/DDBJ databases">
        <title>Sequencing the genomes of 1000 actinobacteria strains.</title>
        <authorList>
            <person name="Klenk H.-P."/>
        </authorList>
    </citation>
    <scope>NUCLEOTIDE SEQUENCE [LARGE SCALE GENOMIC DNA]</scope>
    <source>
        <strain evidence="2 3">DSM 18319</strain>
    </source>
</reference>
<evidence type="ECO:0008006" key="4">
    <source>
        <dbReference type="Google" id="ProtNLM"/>
    </source>
</evidence>
<accession>A0A4Q8AQP6</accession>
<proteinExistence type="predicted"/>
<feature type="compositionally biased region" description="Basic and acidic residues" evidence="1">
    <location>
        <begin position="24"/>
        <end position="35"/>
    </location>
</feature>